<dbReference type="OrthoDB" id="1716208at2759"/>
<dbReference type="InParanoid" id="A0A2P5AJT7"/>
<protein>
    <submittedName>
        <fullName evidence="3">Uncharacterized protein</fullName>
    </submittedName>
</protein>
<dbReference type="EMBL" id="JXTC01000815">
    <property type="protein sequence ID" value="PON36751.1"/>
    <property type="molecule type" value="Genomic_DNA"/>
</dbReference>
<comment type="caution">
    <text evidence="3">The sequence shown here is derived from an EMBL/GenBank/DDBJ whole genome shotgun (WGS) entry which is preliminary data.</text>
</comment>
<sequence length="118" mass="13149">FPLIMGCHQNKCRYSILFVGTVLLVCGFSGTLAMRPLEGEKWLMNSFSFQQLPRGQQKPPSPNPCTNIPRGSSRGRCTLSEMNIAGRRFSHESPPAFPDHIVDFAVASFVAHDQIQNQ</sequence>
<proteinExistence type="predicted"/>
<evidence type="ECO:0000313" key="4">
    <source>
        <dbReference type="Proteomes" id="UP000237000"/>
    </source>
</evidence>
<evidence type="ECO:0000313" key="3">
    <source>
        <dbReference type="EMBL" id="PON36751.1"/>
    </source>
</evidence>
<keyword evidence="2" id="KW-1133">Transmembrane helix</keyword>
<gene>
    <name evidence="3" type="ORF">TorRG33x02_348710</name>
</gene>
<evidence type="ECO:0000256" key="1">
    <source>
        <dbReference type="SAM" id="MobiDB-lite"/>
    </source>
</evidence>
<keyword evidence="2" id="KW-0812">Transmembrane</keyword>
<keyword evidence="4" id="KW-1185">Reference proteome</keyword>
<accession>A0A2P5AJT7</accession>
<dbReference type="PANTHER" id="PTHR33592:SF3">
    <property type="entry name" value="TRANSMEMBRANE PROTEIN"/>
    <property type="match status" value="1"/>
</dbReference>
<dbReference type="PANTHER" id="PTHR33592">
    <property type="entry name" value="TRANSMEMBRANE PROTEIN"/>
    <property type="match status" value="1"/>
</dbReference>
<dbReference type="Proteomes" id="UP000237000">
    <property type="component" value="Unassembled WGS sequence"/>
</dbReference>
<feature type="non-terminal residue" evidence="3">
    <location>
        <position position="1"/>
    </location>
</feature>
<reference evidence="4" key="1">
    <citation type="submission" date="2016-06" db="EMBL/GenBank/DDBJ databases">
        <title>Parallel loss of symbiosis genes in relatives of nitrogen-fixing non-legume Parasponia.</title>
        <authorList>
            <person name="Van Velzen R."/>
            <person name="Holmer R."/>
            <person name="Bu F."/>
            <person name="Rutten L."/>
            <person name="Van Zeijl A."/>
            <person name="Liu W."/>
            <person name="Santuari L."/>
            <person name="Cao Q."/>
            <person name="Sharma T."/>
            <person name="Shen D."/>
            <person name="Roswanjaya Y."/>
            <person name="Wardhani T."/>
            <person name="Kalhor M.S."/>
            <person name="Jansen J."/>
            <person name="Van den Hoogen J."/>
            <person name="Gungor B."/>
            <person name="Hartog M."/>
            <person name="Hontelez J."/>
            <person name="Verver J."/>
            <person name="Yang W.-C."/>
            <person name="Schijlen E."/>
            <person name="Repin R."/>
            <person name="Schilthuizen M."/>
            <person name="Schranz E."/>
            <person name="Heidstra R."/>
            <person name="Miyata K."/>
            <person name="Fedorova E."/>
            <person name="Kohlen W."/>
            <person name="Bisseling T."/>
            <person name="Smit S."/>
            <person name="Geurts R."/>
        </authorList>
    </citation>
    <scope>NUCLEOTIDE SEQUENCE [LARGE SCALE GENOMIC DNA]</scope>
    <source>
        <strain evidence="4">cv. RG33-2</strain>
    </source>
</reference>
<name>A0A2P5AJT7_TREOI</name>
<evidence type="ECO:0000256" key="2">
    <source>
        <dbReference type="SAM" id="Phobius"/>
    </source>
</evidence>
<dbReference type="AlphaFoldDB" id="A0A2P5AJT7"/>
<feature type="region of interest" description="Disordered" evidence="1">
    <location>
        <begin position="52"/>
        <end position="75"/>
    </location>
</feature>
<keyword evidence="2" id="KW-0472">Membrane</keyword>
<feature type="transmembrane region" description="Helical" evidence="2">
    <location>
        <begin position="14"/>
        <end position="34"/>
    </location>
</feature>
<organism evidence="3 4">
    <name type="scientific">Trema orientale</name>
    <name type="common">Charcoal tree</name>
    <name type="synonym">Celtis orientalis</name>
    <dbReference type="NCBI Taxonomy" id="63057"/>
    <lineage>
        <taxon>Eukaryota</taxon>
        <taxon>Viridiplantae</taxon>
        <taxon>Streptophyta</taxon>
        <taxon>Embryophyta</taxon>
        <taxon>Tracheophyta</taxon>
        <taxon>Spermatophyta</taxon>
        <taxon>Magnoliopsida</taxon>
        <taxon>eudicotyledons</taxon>
        <taxon>Gunneridae</taxon>
        <taxon>Pentapetalae</taxon>
        <taxon>rosids</taxon>
        <taxon>fabids</taxon>
        <taxon>Rosales</taxon>
        <taxon>Cannabaceae</taxon>
        <taxon>Trema</taxon>
    </lineage>
</organism>